<name>A0A8D8CVR8_CULPI</name>
<dbReference type="EMBL" id="HBUE01206920">
    <property type="protein sequence ID" value="CAG6532478.1"/>
    <property type="molecule type" value="Transcribed_RNA"/>
</dbReference>
<dbReference type="EMBL" id="HBUE01313226">
    <property type="protein sequence ID" value="CAG6584351.1"/>
    <property type="molecule type" value="Transcribed_RNA"/>
</dbReference>
<organism evidence="1">
    <name type="scientific">Culex pipiens</name>
    <name type="common">House mosquito</name>
    <dbReference type="NCBI Taxonomy" id="7175"/>
    <lineage>
        <taxon>Eukaryota</taxon>
        <taxon>Metazoa</taxon>
        <taxon>Ecdysozoa</taxon>
        <taxon>Arthropoda</taxon>
        <taxon>Hexapoda</taxon>
        <taxon>Insecta</taxon>
        <taxon>Pterygota</taxon>
        <taxon>Neoptera</taxon>
        <taxon>Endopterygota</taxon>
        <taxon>Diptera</taxon>
        <taxon>Nematocera</taxon>
        <taxon>Culicoidea</taxon>
        <taxon>Culicidae</taxon>
        <taxon>Culicinae</taxon>
        <taxon>Culicini</taxon>
        <taxon>Culex</taxon>
        <taxon>Culex</taxon>
    </lineage>
</organism>
<dbReference type="EMBL" id="HBUE01142282">
    <property type="protein sequence ID" value="CAG6501384.1"/>
    <property type="molecule type" value="Transcribed_RNA"/>
</dbReference>
<sequence length="111" mass="11932">MATLEVVLPARSFGPLLLLLRSGSFPRGRPLLVRAWRPPRGPSFACADVGVGVEVLEVAVAVAQGTFRSASGSDGTRPGMRGPVTSWCWRCTPRTGRTRRRGSALVVPFAW</sequence>
<dbReference type="EMBL" id="HBUE01142281">
    <property type="protein sequence ID" value="CAG6501383.1"/>
    <property type="molecule type" value="Transcribed_RNA"/>
</dbReference>
<evidence type="ECO:0000313" key="1">
    <source>
        <dbReference type="EMBL" id="CAG6501384.1"/>
    </source>
</evidence>
<accession>A0A8D8CVR8</accession>
<proteinExistence type="predicted"/>
<protein>
    <submittedName>
        <fullName evidence="1">(northern house mosquito) hypothetical protein</fullName>
    </submittedName>
</protein>
<reference evidence="1" key="1">
    <citation type="submission" date="2021-05" db="EMBL/GenBank/DDBJ databases">
        <authorList>
            <person name="Alioto T."/>
            <person name="Alioto T."/>
            <person name="Gomez Garrido J."/>
        </authorList>
    </citation>
    <scope>NUCLEOTIDE SEQUENCE</scope>
</reference>
<dbReference type="EMBL" id="HBUE01206921">
    <property type="protein sequence ID" value="CAG6532479.1"/>
    <property type="molecule type" value="Transcribed_RNA"/>
</dbReference>
<dbReference type="EMBL" id="HBUE01313225">
    <property type="protein sequence ID" value="CAG6584350.1"/>
    <property type="molecule type" value="Transcribed_RNA"/>
</dbReference>
<dbReference type="AlphaFoldDB" id="A0A8D8CVR8"/>